<evidence type="ECO:0000313" key="1">
    <source>
        <dbReference type="EMBL" id="RMX00005.1"/>
    </source>
</evidence>
<dbReference type="Gene3D" id="1.10.1220.10">
    <property type="entry name" value="Met repressor-like"/>
    <property type="match status" value="1"/>
</dbReference>
<sequence length="93" mass="10765">MPTIALSLNLDEALHQRIQHLAQTQNRTAHAMLHTAIENYLEREEKRQAFQQDVLEAWEEYQRTGLHLTGEEVDAWLARLQAGEDAPLPPCHR</sequence>
<comment type="caution">
    <text evidence="1">The sequence shown here is derived from an EMBL/GenBank/DDBJ whole genome shotgun (WGS) entry which is preliminary data.</text>
</comment>
<name>A0A3M6QAY7_9BURK</name>
<dbReference type="SUPFAM" id="SSF47598">
    <property type="entry name" value="Ribbon-helix-helix"/>
    <property type="match status" value="1"/>
</dbReference>
<reference evidence="1 2" key="1">
    <citation type="submission" date="2018-10" db="EMBL/GenBank/DDBJ databases">
        <title>Comamonadaceae CDC group NO-1 genome sequencing and assembly.</title>
        <authorList>
            <person name="Bernier A.-M."/>
            <person name="Bernard K."/>
        </authorList>
    </citation>
    <scope>NUCLEOTIDE SEQUENCE [LARGE SCALE GENOMIC DNA]</scope>
    <source>
        <strain evidence="1 2">NML970147</strain>
    </source>
</reference>
<dbReference type="InterPro" id="IPR010985">
    <property type="entry name" value="Ribbon_hlx_hlx"/>
</dbReference>
<dbReference type="InterPro" id="IPR013321">
    <property type="entry name" value="Arc_rbn_hlx_hlx"/>
</dbReference>
<evidence type="ECO:0000313" key="2">
    <source>
        <dbReference type="Proteomes" id="UP000267521"/>
    </source>
</evidence>
<organism evidence="1 2">
    <name type="scientific">Allofranklinella schreckenbergeri</name>
    <dbReference type="NCBI Taxonomy" id="1076744"/>
    <lineage>
        <taxon>Bacteria</taxon>
        <taxon>Pseudomonadati</taxon>
        <taxon>Pseudomonadota</taxon>
        <taxon>Betaproteobacteria</taxon>
        <taxon>Burkholderiales</taxon>
        <taxon>Comamonadaceae</taxon>
        <taxon>Allofranklinella</taxon>
    </lineage>
</organism>
<dbReference type="GO" id="GO:0006355">
    <property type="term" value="P:regulation of DNA-templated transcription"/>
    <property type="evidence" value="ECO:0007669"/>
    <property type="project" value="InterPro"/>
</dbReference>
<accession>A0A3M6QAY7</accession>
<protein>
    <submittedName>
        <fullName evidence="1">CopG family transcriptional regulator</fullName>
    </submittedName>
</protein>
<dbReference type="Proteomes" id="UP000267521">
    <property type="component" value="Unassembled WGS sequence"/>
</dbReference>
<dbReference type="RefSeq" id="WP_122237506.1">
    <property type="nucleotide sequence ID" value="NZ_RDQM01000003.1"/>
</dbReference>
<gene>
    <name evidence="1" type="ORF">EBQ26_02680</name>
</gene>
<dbReference type="AlphaFoldDB" id="A0A3M6QAY7"/>
<proteinExistence type="predicted"/>
<dbReference type="EMBL" id="RDQM01000003">
    <property type="protein sequence ID" value="RMX00005.1"/>
    <property type="molecule type" value="Genomic_DNA"/>
</dbReference>